<proteinExistence type="predicted"/>
<keyword evidence="2" id="KW-1185">Reference proteome</keyword>
<evidence type="ECO:0000313" key="1">
    <source>
        <dbReference type="EMBL" id="OZG50092.1"/>
    </source>
</evidence>
<evidence type="ECO:0000313" key="2">
    <source>
        <dbReference type="Proteomes" id="UP000216004"/>
    </source>
</evidence>
<reference evidence="1 2" key="1">
    <citation type="journal article" date="2017" name="BMC Genomics">
        <title>Comparative genomic and phylogenomic analyses of the Bifidobacteriaceae family.</title>
        <authorList>
            <person name="Lugli G.A."/>
            <person name="Milani C."/>
            <person name="Turroni F."/>
            <person name="Duranti S."/>
            <person name="Mancabelli L."/>
            <person name="Mangifesta M."/>
            <person name="Ferrario C."/>
            <person name="Modesto M."/>
            <person name="Mattarelli P."/>
            <person name="Jiri K."/>
            <person name="van Sinderen D."/>
            <person name="Ventura M."/>
        </authorList>
    </citation>
    <scope>NUCLEOTIDE SEQUENCE [LARGE SCALE GENOMIC DNA]</scope>
    <source>
        <strain evidence="1 2">DSM 22924</strain>
    </source>
</reference>
<dbReference type="EMBL" id="MWWS01000004">
    <property type="protein sequence ID" value="OZG50092.1"/>
    <property type="molecule type" value="Genomic_DNA"/>
</dbReference>
<name>A0A261ET90_9BIFI</name>
<gene>
    <name evidence="1" type="ORF">BOCO_0609</name>
</gene>
<organism evidence="1 2">
    <name type="scientific">Bombiscardovia coagulans</name>
    <dbReference type="NCBI Taxonomy" id="686666"/>
    <lineage>
        <taxon>Bacteria</taxon>
        <taxon>Bacillati</taxon>
        <taxon>Actinomycetota</taxon>
        <taxon>Actinomycetes</taxon>
        <taxon>Bifidobacteriales</taxon>
        <taxon>Bifidobacteriaceae</taxon>
        <taxon>Bombiscardovia</taxon>
    </lineage>
</organism>
<dbReference type="Proteomes" id="UP000216004">
    <property type="component" value="Unassembled WGS sequence"/>
</dbReference>
<dbReference type="AlphaFoldDB" id="A0A261ET90"/>
<sequence>MGTVSSEPLLKPETCGLWKTLSVPVSDAPSLRLETDMRVDVTEICVGFALHNLHTHVLYHLLPVKL</sequence>
<accession>A0A261ET90</accession>
<protein>
    <submittedName>
        <fullName evidence="1">Uncharacterized protein</fullName>
    </submittedName>
</protein>
<comment type="caution">
    <text evidence="1">The sequence shown here is derived from an EMBL/GenBank/DDBJ whole genome shotgun (WGS) entry which is preliminary data.</text>
</comment>